<name>A0A9J7LDJ2_BRAFL</name>
<dbReference type="GO" id="GO:0005901">
    <property type="term" value="C:caveola"/>
    <property type="evidence" value="ECO:0007669"/>
    <property type="project" value="UniProtKB-SubCell"/>
</dbReference>
<evidence type="ECO:0000256" key="1">
    <source>
        <dbReference type="ARBA" id="ARBA00004202"/>
    </source>
</evidence>
<keyword evidence="7" id="KW-1185">Reference proteome</keyword>
<accession>A0A9J7LDJ2</accession>
<organism evidence="7 8">
    <name type="scientific">Branchiostoma floridae</name>
    <name type="common">Florida lancelet</name>
    <name type="synonym">Amphioxus</name>
    <dbReference type="NCBI Taxonomy" id="7739"/>
    <lineage>
        <taxon>Eukaryota</taxon>
        <taxon>Metazoa</taxon>
        <taxon>Chordata</taxon>
        <taxon>Cephalochordata</taxon>
        <taxon>Leptocardii</taxon>
        <taxon>Amphioxiformes</taxon>
        <taxon>Branchiostomatidae</taxon>
        <taxon>Branchiostoma</taxon>
    </lineage>
</organism>
<evidence type="ECO:0000256" key="2">
    <source>
        <dbReference type="ARBA" id="ARBA00010988"/>
    </source>
</evidence>
<reference evidence="8" key="2">
    <citation type="submission" date="2025-08" db="UniProtKB">
        <authorList>
            <consortium name="RefSeq"/>
        </authorList>
    </citation>
    <scope>IDENTIFICATION</scope>
    <source>
        <strain evidence="8">S238N-H82</strain>
        <tissue evidence="8">Testes</tissue>
    </source>
</reference>
<evidence type="ECO:0000256" key="6">
    <source>
        <dbReference type="RuleBase" id="RU000680"/>
    </source>
</evidence>
<dbReference type="GO" id="GO:0000139">
    <property type="term" value="C:Golgi membrane"/>
    <property type="evidence" value="ECO:0007669"/>
    <property type="project" value="UniProtKB-SubCell"/>
</dbReference>
<evidence type="ECO:0000313" key="7">
    <source>
        <dbReference type="Proteomes" id="UP000001554"/>
    </source>
</evidence>
<dbReference type="GO" id="GO:0060090">
    <property type="term" value="F:molecular adaptor activity"/>
    <property type="evidence" value="ECO:0000318"/>
    <property type="project" value="GO_Central"/>
</dbReference>
<keyword evidence="4 6" id="KW-0333">Golgi apparatus</keyword>
<evidence type="ECO:0000256" key="5">
    <source>
        <dbReference type="ARBA" id="ARBA00023136"/>
    </source>
</evidence>
<evidence type="ECO:0000256" key="3">
    <source>
        <dbReference type="ARBA" id="ARBA00022475"/>
    </source>
</evidence>
<dbReference type="OrthoDB" id="5917823at2759"/>
<dbReference type="AlphaFoldDB" id="A0A9J7LDJ2"/>
<keyword evidence="5 6" id="KW-0472">Membrane</keyword>
<comment type="similarity">
    <text evidence="2 6">Belongs to the caveolin family.</text>
</comment>
<protein>
    <recommendedName>
        <fullName evidence="6">Caveolin</fullName>
    </recommendedName>
</protein>
<dbReference type="KEGG" id="bfo:118418597"/>
<proteinExistence type="inferred from homology"/>
<dbReference type="Pfam" id="PF01146">
    <property type="entry name" value="Caveolin"/>
    <property type="match status" value="1"/>
</dbReference>
<comment type="function">
    <text evidence="6">May act as a scaffolding protein within caveolar membranes. Interacts directly with G-protein alpha subunits and can functionally regulate their activity.</text>
</comment>
<evidence type="ECO:0000313" key="8">
    <source>
        <dbReference type="RefSeq" id="XP_035680487.1"/>
    </source>
</evidence>
<dbReference type="PANTHER" id="PTHR10844">
    <property type="entry name" value="CAVEOLIN"/>
    <property type="match status" value="1"/>
</dbReference>
<reference evidence="7" key="1">
    <citation type="journal article" date="2020" name="Nat. Ecol. Evol.">
        <title>Deeply conserved synteny resolves early events in vertebrate evolution.</title>
        <authorList>
            <person name="Simakov O."/>
            <person name="Marletaz F."/>
            <person name="Yue J.X."/>
            <person name="O'Connell B."/>
            <person name="Jenkins J."/>
            <person name="Brandt A."/>
            <person name="Calef R."/>
            <person name="Tung C.H."/>
            <person name="Huang T.K."/>
            <person name="Schmutz J."/>
            <person name="Satoh N."/>
            <person name="Yu J.K."/>
            <person name="Putnam N.H."/>
            <person name="Green R.E."/>
            <person name="Rokhsar D.S."/>
        </authorList>
    </citation>
    <scope>NUCLEOTIDE SEQUENCE [LARGE SCALE GENOMIC DNA]</scope>
    <source>
        <strain evidence="7">S238N-H82</strain>
    </source>
</reference>
<dbReference type="OMA" id="AFEQIWC"/>
<gene>
    <name evidence="8" type="primary">LOC118418597</name>
</gene>
<dbReference type="InterPro" id="IPR001612">
    <property type="entry name" value="Caveolin"/>
</dbReference>
<dbReference type="GeneID" id="118418597"/>
<keyword evidence="3 6" id="KW-1003">Cell membrane</keyword>
<evidence type="ECO:0000256" key="4">
    <source>
        <dbReference type="ARBA" id="ARBA00023034"/>
    </source>
</evidence>
<dbReference type="GO" id="GO:0070836">
    <property type="term" value="P:caveola assembly"/>
    <property type="evidence" value="ECO:0000318"/>
    <property type="project" value="GO_Central"/>
</dbReference>
<dbReference type="RefSeq" id="XP_035680487.1">
    <property type="nucleotide sequence ID" value="XM_035824594.1"/>
</dbReference>
<comment type="subcellular location">
    <subcellularLocation>
        <location evidence="1 6">Cell membrane</location>
        <topology evidence="1 6">Peripheral membrane protein</topology>
    </subcellularLocation>
    <subcellularLocation>
        <location evidence="6">Golgi apparatus membrane</location>
        <topology evidence="6">Peripheral membrane protein</topology>
    </subcellularLocation>
    <subcellularLocation>
        <location evidence="6">Membrane</location>
        <location evidence="6">Caveola</location>
        <topology evidence="6">Peripheral membrane protein</topology>
    </subcellularLocation>
</comment>
<dbReference type="Proteomes" id="UP000001554">
    <property type="component" value="Chromosome 6"/>
</dbReference>
<dbReference type="PANTHER" id="PTHR10844:SF19">
    <property type="entry name" value="CAVEOLIN-2"/>
    <property type="match status" value="1"/>
</dbReference>
<sequence>MAKPLLSASSTSVMAREIPSEFGLDMDMRDPNSINEHTKVLFDDVFAEPEGTHSADGVWRWSFKCYNGSKSCCYKTLTYICALPIACCWGCEFACLSFCQIWAMVPCIKTCNITLASVKQVWSSLVRTCLDPCNESCALCLSNIRITQQSA</sequence>